<dbReference type="PROSITE" id="PS50192">
    <property type="entry name" value="T_SNARE"/>
    <property type="match status" value="1"/>
</dbReference>
<dbReference type="GO" id="GO:0000149">
    <property type="term" value="F:SNARE binding"/>
    <property type="evidence" value="ECO:0007669"/>
    <property type="project" value="TreeGrafter"/>
</dbReference>
<dbReference type="PANTHER" id="PTHR19957">
    <property type="entry name" value="SYNTAXIN"/>
    <property type="match status" value="1"/>
</dbReference>
<dbReference type="InterPro" id="IPR045242">
    <property type="entry name" value="Syntaxin"/>
</dbReference>
<dbReference type="OrthoDB" id="1721940at2759"/>
<accession>A0A8X8D2W8</accession>
<evidence type="ECO:0000313" key="5">
    <source>
        <dbReference type="Proteomes" id="UP000886885"/>
    </source>
</evidence>
<dbReference type="AlphaFoldDB" id="A0A8X8D2W8"/>
<reference evidence="4" key="1">
    <citation type="journal article" date="2020" name="bioRxiv">
        <title>Hybrid origin of Populus tomentosa Carr. identified through genome sequencing and phylogenomic analysis.</title>
        <authorList>
            <person name="An X."/>
            <person name="Gao K."/>
            <person name="Chen Z."/>
            <person name="Li J."/>
            <person name="Yang X."/>
            <person name="Yang X."/>
            <person name="Zhou J."/>
            <person name="Guo T."/>
            <person name="Zhao T."/>
            <person name="Huang S."/>
            <person name="Miao D."/>
            <person name="Khan W.U."/>
            <person name="Rao P."/>
            <person name="Ye M."/>
            <person name="Lei B."/>
            <person name="Liao W."/>
            <person name="Wang J."/>
            <person name="Ji L."/>
            <person name="Li Y."/>
            <person name="Guo B."/>
            <person name="Mustafa N.S."/>
            <person name="Li S."/>
            <person name="Yun Q."/>
            <person name="Keller S.R."/>
            <person name="Mao J."/>
            <person name="Zhang R."/>
            <person name="Strauss S.H."/>
        </authorList>
    </citation>
    <scope>NUCLEOTIDE SEQUENCE</scope>
    <source>
        <strain evidence="4">GM15</strain>
        <tissue evidence="4">Leaf</tissue>
    </source>
</reference>
<organism evidence="4 5">
    <name type="scientific">Populus tomentosa</name>
    <name type="common">Chinese white poplar</name>
    <dbReference type="NCBI Taxonomy" id="118781"/>
    <lineage>
        <taxon>Eukaryota</taxon>
        <taxon>Viridiplantae</taxon>
        <taxon>Streptophyta</taxon>
        <taxon>Embryophyta</taxon>
        <taxon>Tracheophyta</taxon>
        <taxon>Spermatophyta</taxon>
        <taxon>Magnoliopsida</taxon>
        <taxon>eudicotyledons</taxon>
        <taxon>Gunneridae</taxon>
        <taxon>Pentapetalae</taxon>
        <taxon>rosids</taxon>
        <taxon>fabids</taxon>
        <taxon>Malpighiales</taxon>
        <taxon>Salicaceae</taxon>
        <taxon>Saliceae</taxon>
        <taxon>Populus</taxon>
    </lineage>
</organism>
<dbReference type="GO" id="GO:0006887">
    <property type="term" value="P:exocytosis"/>
    <property type="evidence" value="ECO:0007669"/>
    <property type="project" value="TreeGrafter"/>
</dbReference>
<sequence length="131" mass="14922">MESDIVAVLRKAKIVNSRLESLDRSNISNRRILRQKILSDYKNDLKRRYHTATGEEPSEEEISGGGGVQMFEGKGVVDLKNKERHEVAMDIQRSLKRLHQVFLDMAVLIETRGEKMDDIEEKVTNAGKGII</sequence>
<evidence type="ECO:0000313" key="4">
    <source>
        <dbReference type="EMBL" id="KAG6775760.1"/>
    </source>
</evidence>
<comment type="caution">
    <text evidence="4">The sequence shown here is derived from an EMBL/GenBank/DDBJ whole genome shotgun (WGS) entry which is preliminary data.</text>
</comment>
<dbReference type="GO" id="GO:0005886">
    <property type="term" value="C:plasma membrane"/>
    <property type="evidence" value="ECO:0007669"/>
    <property type="project" value="TreeGrafter"/>
</dbReference>
<dbReference type="PANTHER" id="PTHR19957:SF123">
    <property type="entry name" value="SYNTAXIN-112"/>
    <property type="match status" value="1"/>
</dbReference>
<dbReference type="GO" id="GO:0048278">
    <property type="term" value="P:vesicle docking"/>
    <property type="evidence" value="ECO:0007669"/>
    <property type="project" value="TreeGrafter"/>
</dbReference>
<dbReference type="GO" id="GO:0031201">
    <property type="term" value="C:SNARE complex"/>
    <property type="evidence" value="ECO:0007669"/>
    <property type="project" value="TreeGrafter"/>
</dbReference>
<dbReference type="GO" id="GO:0006886">
    <property type="term" value="P:intracellular protein transport"/>
    <property type="evidence" value="ECO:0007669"/>
    <property type="project" value="TreeGrafter"/>
</dbReference>
<protein>
    <recommendedName>
        <fullName evidence="3">t-SNARE coiled-coil homology domain-containing protein</fullName>
    </recommendedName>
</protein>
<dbReference type="EMBL" id="JAAWWB010000009">
    <property type="protein sequence ID" value="KAG6775760.1"/>
    <property type="molecule type" value="Genomic_DNA"/>
</dbReference>
<dbReference type="GO" id="GO:0012505">
    <property type="term" value="C:endomembrane system"/>
    <property type="evidence" value="ECO:0007669"/>
    <property type="project" value="TreeGrafter"/>
</dbReference>
<dbReference type="Proteomes" id="UP000886885">
    <property type="component" value="Chromosome 5A"/>
</dbReference>
<evidence type="ECO:0000256" key="2">
    <source>
        <dbReference type="SAM" id="MobiDB-lite"/>
    </source>
</evidence>
<keyword evidence="5" id="KW-1185">Reference proteome</keyword>
<evidence type="ECO:0000256" key="1">
    <source>
        <dbReference type="ARBA" id="ARBA00022927"/>
    </source>
</evidence>
<name>A0A8X8D2W8_POPTO</name>
<gene>
    <name evidence="4" type="ORF">POTOM_019254</name>
</gene>
<proteinExistence type="predicted"/>
<keyword evidence="1" id="KW-0653">Protein transport</keyword>
<keyword evidence="1" id="KW-0813">Transport</keyword>
<dbReference type="GO" id="GO:0005484">
    <property type="term" value="F:SNAP receptor activity"/>
    <property type="evidence" value="ECO:0007669"/>
    <property type="project" value="TreeGrafter"/>
</dbReference>
<feature type="region of interest" description="Disordered" evidence="2">
    <location>
        <begin position="48"/>
        <end position="69"/>
    </location>
</feature>
<feature type="domain" description="T-SNARE coiled-coil homology" evidence="3">
    <location>
        <begin position="78"/>
        <end position="131"/>
    </location>
</feature>
<dbReference type="GO" id="GO:0006906">
    <property type="term" value="P:vesicle fusion"/>
    <property type="evidence" value="ECO:0007669"/>
    <property type="project" value="TreeGrafter"/>
</dbReference>
<dbReference type="InterPro" id="IPR000727">
    <property type="entry name" value="T_SNARE_dom"/>
</dbReference>
<evidence type="ECO:0000259" key="3">
    <source>
        <dbReference type="PROSITE" id="PS50192"/>
    </source>
</evidence>